<proteinExistence type="inferred from homology"/>
<keyword evidence="9" id="KW-0732">Signal</keyword>
<dbReference type="PANTHER" id="PTHR40980:SF4">
    <property type="entry name" value="TONB-DEPENDENT RECEPTOR-LIKE BETA-BARREL DOMAIN-CONTAINING PROTEIN"/>
    <property type="match status" value="1"/>
</dbReference>
<comment type="similarity">
    <text evidence="7">Belongs to the TonB-dependent receptor family.</text>
</comment>
<protein>
    <submittedName>
        <fullName evidence="12">Outer membrane receptor proteins, mostly Fe transport</fullName>
    </submittedName>
</protein>
<dbReference type="InterPro" id="IPR037066">
    <property type="entry name" value="Plug_dom_sf"/>
</dbReference>
<dbReference type="Pfam" id="PF07715">
    <property type="entry name" value="Plug"/>
    <property type="match status" value="1"/>
</dbReference>
<comment type="subcellular location">
    <subcellularLocation>
        <location evidence="1 7">Cell outer membrane</location>
        <topology evidence="1 7">Multi-pass membrane protein</topology>
    </subcellularLocation>
</comment>
<dbReference type="GO" id="GO:0009279">
    <property type="term" value="C:cell outer membrane"/>
    <property type="evidence" value="ECO:0007669"/>
    <property type="project" value="UniProtKB-SubCell"/>
</dbReference>
<keyword evidence="5 7" id="KW-0472">Membrane</keyword>
<keyword evidence="4 7" id="KW-0812">Transmembrane</keyword>
<keyword evidence="2 7" id="KW-0813">Transport</keyword>
<dbReference type="InterPro" id="IPR036942">
    <property type="entry name" value="Beta-barrel_TonB_sf"/>
</dbReference>
<evidence type="ECO:0000313" key="13">
    <source>
        <dbReference type="Proteomes" id="UP000184092"/>
    </source>
</evidence>
<dbReference type="InterPro" id="IPR041700">
    <property type="entry name" value="OMP_b-brl_3"/>
</dbReference>
<dbReference type="STRING" id="178356.SAMN05216269_11124"/>
<dbReference type="Gene3D" id="2.170.130.10">
    <property type="entry name" value="TonB-dependent receptor, plug domain"/>
    <property type="match status" value="1"/>
</dbReference>
<evidence type="ECO:0000256" key="7">
    <source>
        <dbReference type="PROSITE-ProRule" id="PRU01360"/>
    </source>
</evidence>
<keyword evidence="12" id="KW-0675">Receptor</keyword>
<evidence type="ECO:0000313" key="12">
    <source>
        <dbReference type="EMBL" id="SHN03254.1"/>
    </source>
</evidence>
<dbReference type="Gene3D" id="2.40.170.20">
    <property type="entry name" value="TonB-dependent receptor, beta-barrel domain"/>
    <property type="match status" value="1"/>
</dbReference>
<dbReference type="OrthoDB" id="8764943at2"/>
<dbReference type="SUPFAM" id="SSF56935">
    <property type="entry name" value="Porins"/>
    <property type="match status" value="1"/>
</dbReference>
<dbReference type="EMBL" id="FRCL01000011">
    <property type="protein sequence ID" value="SHN03254.1"/>
    <property type="molecule type" value="Genomic_DNA"/>
</dbReference>
<dbReference type="InterPro" id="IPR039426">
    <property type="entry name" value="TonB-dep_rcpt-like"/>
</dbReference>
<dbReference type="RefSeq" id="WP_073210076.1">
    <property type="nucleotide sequence ID" value="NZ_FRCL01000011.1"/>
</dbReference>
<evidence type="ECO:0000256" key="2">
    <source>
        <dbReference type="ARBA" id="ARBA00022448"/>
    </source>
</evidence>
<evidence type="ECO:0000259" key="10">
    <source>
        <dbReference type="Pfam" id="PF07715"/>
    </source>
</evidence>
<feature type="region of interest" description="Disordered" evidence="8">
    <location>
        <begin position="783"/>
        <end position="803"/>
    </location>
</feature>
<evidence type="ECO:0000256" key="1">
    <source>
        <dbReference type="ARBA" id="ARBA00004571"/>
    </source>
</evidence>
<evidence type="ECO:0000256" key="5">
    <source>
        <dbReference type="ARBA" id="ARBA00023136"/>
    </source>
</evidence>
<name>A0A1M7NHP5_9FLAO</name>
<dbReference type="Pfam" id="PF13715">
    <property type="entry name" value="CarbopepD_reg_2"/>
    <property type="match status" value="1"/>
</dbReference>
<gene>
    <name evidence="12" type="ORF">SAMN05216269_11124</name>
</gene>
<dbReference type="AlphaFoldDB" id="A0A1M7NHP5"/>
<dbReference type="SUPFAM" id="SSF49464">
    <property type="entry name" value="Carboxypeptidase regulatory domain-like"/>
    <property type="match status" value="1"/>
</dbReference>
<evidence type="ECO:0000256" key="9">
    <source>
        <dbReference type="SAM" id="SignalP"/>
    </source>
</evidence>
<dbReference type="Proteomes" id="UP000184092">
    <property type="component" value="Unassembled WGS sequence"/>
</dbReference>
<dbReference type="Pfam" id="PF14905">
    <property type="entry name" value="OMP_b-brl_3"/>
    <property type="match status" value="1"/>
</dbReference>
<feature type="signal peptide" evidence="9">
    <location>
        <begin position="1"/>
        <end position="19"/>
    </location>
</feature>
<dbReference type="PROSITE" id="PS52016">
    <property type="entry name" value="TONB_DEPENDENT_REC_3"/>
    <property type="match status" value="1"/>
</dbReference>
<accession>A0A1M7NHP5</accession>
<reference evidence="13" key="1">
    <citation type="submission" date="2016-11" db="EMBL/GenBank/DDBJ databases">
        <authorList>
            <person name="Varghese N."/>
            <person name="Submissions S."/>
        </authorList>
    </citation>
    <scope>NUCLEOTIDE SEQUENCE [LARGE SCALE GENOMIC DNA]</scope>
    <source>
        <strain evidence="13">CGMCC 1.2749</strain>
    </source>
</reference>
<dbReference type="InterPro" id="IPR008969">
    <property type="entry name" value="CarboxyPept-like_regulatory"/>
</dbReference>
<keyword evidence="3 7" id="KW-1134">Transmembrane beta strand</keyword>
<feature type="domain" description="TonB-dependent receptor plug" evidence="10">
    <location>
        <begin position="152"/>
        <end position="227"/>
    </location>
</feature>
<feature type="chain" id="PRO_5013042746" evidence="9">
    <location>
        <begin position="20"/>
        <end position="803"/>
    </location>
</feature>
<evidence type="ECO:0000256" key="3">
    <source>
        <dbReference type="ARBA" id="ARBA00022452"/>
    </source>
</evidence>
<keyword evidence="13" id="KW-1185">Reference proteome</keyword>
<organism evidence="12 13">
    <name type="scientific">Flavobacterium xinjiangense</name>
    <dbReference type="NCBI Taxonomy" id="178356"/>
    <lineage>
        <taxon>Bacteria</taxon>
        <taxon>Pseudomonadati</taxon>
        <taxon>Bacteroidota</taxon>
        <taxon>Flavobacteriia</taxon>
        <taxon>Flavobacteriales</taxon>
        <taxon>Flavobacteriaceae</taxon>
        <taxon>Flavobacterium</taxon>
    </lineage>
</organism>
<evidence type="ECO:0000256" key="4">
    <source>
        <dbReference type="ARBA" id="ARBA00022692"/>
    </source>
</evidence>
<keyword evidence="6 7" id="KW-0998">Cell outer membrane</keyword>
<dbReference type="InterPro" id="IPR012910">
    <property type="entry name" value="Plug_dom"/>
</dbReference>
<dbReference type="PANTHER" id="PTHR40980">
    <property type="entry name" value="PLUG DOMAIN-CONTAINING PROTEIN"/>
    <property type="match status" value="1"/>
</dbReference>
<feature type="domain" description="Outer membrane protein beta-barrel" evidence="11">
    <location>
        <begin position="379"/>
        <end position="776"/>
    </location>
</feature>
<evidence type="ECO:0000256" key="8">
    <source>
        <dbReference type="SAM" id="MobiDB-lite"/>
    </source>
</evidence>
<evidence type="ECO:0000256" key="6">
    <source>
        <dbReference type="ARBA" id="ARBA00023237"/>
    </source>
</evidence>
<sequence>MNLKLILVCLFGTMVSMQAQNSAKPTLLETSGSISGKVIDKKTNQPLSYVNIVVKEVNKVVTGGITADNGTFLIKNLALKNYTVEIQFIGYKTVSKAISLTTESKIVNLNTIPLEEDAIELKGVEIVSEKSTIVQKIDRKIINVGKDLISAGATAGEIMNNIPSVSVDPQTNAISLRGNSNVRILIDGKPTNMDAAQILQQIPSASIKQIELITNPSAKYNPEGMSGIINIVLNKNSKLGFNGSLNNGVTFGKTPKVNSSFDLNYRAGKFNFYGNYGFNHGQYQNNGSINSQESNRESLMNFDMAFKNTSHLAKVGLDYYINDTNTFSFYTNQNISRSSVFGTTLMNYDDNTIDDLLQPFDSKSKNYSQTYNFDYKLAFKKAGHNLELEANYSENDSPEDALYTTQNLTTGNNNSFTNQIENLGKNTIVNLDYVNPLTETTKLELGLESRNDNTTNNFSLNNKYSSNFNYERSIYSAYVTLGKQWKKWNFQAGARLEQYNAEAIFKQAGEADGKFKDDILSLYPSTFITYNPSENNSFNLSFSRRVDRPSLSQVNPIREFSTPTLDSKGNPDLVPQFTNSYEINYTKKTKIGSITSGVFYRRIQDEITRVIYTNPENDTKQILSYSNFENNNAYGVEVSGNLDFKKWWSANISLDAYQKTVKGTIEATKGVFEFVSVDATLFNARISNTFKATKDLRFQLSAMYRGRDLGLQFVREPIWKMDFGTSYNILKGSGTISARFSDIFNTMQFAFNGERPYRANGHFKGETQTAYVGFNYRFGSGKNKAIQRKQRDKNETQGSGGLL</sequence>
<dbReference type="Gene3D" id="2.60.40.1120">
    <property type="entry name" value="Carboxypeptidase-like, regulatory domain"/>
    <property type="match status" value="1"/>
</dbReference>
<evidence type="ECO:0000259" key="11">
    <source>
        <dbReference type="Pfam" id="PF14905"/>
    </source>
</evidence>